<accession>A0A9D5HW33</accession>
<dbReference type="SUPFAM" id="SSF63411">
    <property type="entry name" value="LuxS/MPP-like metallohydrolase"/>
    <property type="match status" value="2"/>
</dbReference>
<feature type="region of interest" description="Disordered" evidence="7">
    <location>
        <begin position="711"/>
        <end position="731"/>
    </location>
</feature>
<dbReference type="GO" id="GO:0006508">
    <property type="term" value="P:proteolysis"/>
    <property type="evidence" value="ECO:0007669"/>
    <property type="project" value="UniProtKB-KW"/>
</dbReference>
<dbReference type="Gene3D" id="3.30.830.10">
    <property type="entry name" value="Metalloenzyme, LuxS/M16 peptidase-like"/>
    <property type="match status" value="2"/>
</dbReference>
<feature type="domain" description="Peptidase M16 N-terminal" evidence="8">
    <location>
        <begin position="70"/>
        <end position="190"/>
    </location>
</feature>
<evidence type="ECO:0000256" key="4">
    <source>
        <dbReference type="ARBA" id="ARBA00022801"/>
    </source>
</evidence>
<feature type="compositionally biased region" description="Basic and acidic residues" evidence="7">
    <location>
        <begin position="514"/>
        <end position="524"/>
    </location>
</feature>
<dbReference type="InterPro" id="IPR050626">
    <property type="entry name" value="Peptidase_M16"/>
</dbReference>
<proteinExistence type="inferred from homology"/>
<dbReference type="PANTHER" id="PTHR43690">
    <property type="entry name" value="NARDILYSIN"/>
    <property type="match status" value="1"/>
</dbReference>
<comment type="caution">
    <text evidence="10">The sequence shown here is derived from an EMBL/GenBank/DDBJ whole genome shotgun (WGS) entry which is preliminary data.</text>
</comment>
<evidence type="ECO:0000256" key="5">
    <source>
        <dbReference type="ARBA" id="ARBA00022833"/>
    </source>
</evidence>
<feature type="domain" description="Peptidase M16 C-terminal" evidence="9">
    <location>
        <begin position="231"/>
        <end position="415"/>
    </location>
</feature>
<dbReference type="GO" id="GO:0046872">
    <property type="term" value="F:metal ion binding"/>
    <property type="evidence" value="ECO:0007669"/>
    <property type="project" value="UniProtKB-KW"/>
</dbReference>
<keyword evidence="6" id="KW-0482">Metalloprotease</keyword>
<evidence type="ECO:0000256" key="6">
    <source>
        <dbReference type="ARBA" id="ARBA00023049"/>
    </source>
</evidence>
<organism evidence="10">
    <name type="scientific">Cryptosporidium canis</name>
    <dbReference type="NCBI Taxonomy" id="195482"/>
    <lineage>
        <taxon>Eukaryota</taxon>
        <taxon>Sar</taxon>
        <taxon>Alveolata</taxon>
        <taxon>Apicomplexa</taxon>
        <taxon>Conoidasida</taxon>
        <taxon>Coccidia</taxon>
        <taxon>Eucoccidiorida</taxon>
        <taxon>Eimeriorina</taxon>
        <taxon>Cryptosporidiidae</taxon>
        <taxon>Cryptosporidium</taxon>
    </lineage>
</organism>
<keyword evidence="3" id="KW-0479">Metal-binding</keyword>
<dbReference type="InterPro" id="IPR007863">
    <property type="entry name" value="Peptidase_M16_C"/>
</dbReference>
<dbReference type="OrthoDB" id="952271at2759"/>
<sequence length="731" mass="82929">MGRPGQDDGKPEDFACSVVADGPFANGTHDSVWRSESIKAVVDDDMFVKPKIDKTKYRYIKLKNGLKAFLVSKEDAERSEVAISVDVGFQYDPPKIIGLSNLVQHSLLLASQQYPNIEEFHNFIKLLNGRIYLDLFERSSIYSFTIGTEYLSESIYRFSSYFHRPLLNNDSINKALLTIFNQLNRIRRNEVWVRREIEREVSAPNSNFESFYYGNKNTLLNNPALAEGEIYEKVRHYFSKYYGPNNMRLAIVGRESLDKLEKYVIRNFAHIKRNWLNIVNTEDSYNYMVNPFIRIAGNIITIRKLKKTRVNTINLRFPIDLQLVNWRRIPTLYFKYLLDSNYKGILRRYLKSLGISAPVRVSVVSYEGFSTLDVSIDLYNGQLKHSWAVVRAVISAVKFIIEKPVSEKVLLEAKRIADIIFNYRESDFAKDLAYNIVYKYSRYKVKPHEIIYADEVMEVVDVSFVRRAPPTTRFSGPTSTPGPLTRSTRTHALDLQHHQALPDKVPGVCVPEGALHRGDEHQEGDGEAGSVSGLGGNQQGEPVRRPVPEELLPGDPQPDELRDPEDLRAGYLHAEPVHSARPVAESQGGRYEDDSAAAAAVHQEVPQPEHPEHRQLKVLQIPGREFGRLGTQRKEVRGERHPQTDSTRKGQGLEGEVRVGLAAVLQGRGRGGGGRGEGRRRLRGRQHHAAGLLLQHRLLLLQEFCREVLPGGGDLHPDPDPQTQVEDGELP</sequence>
<feature type="region of interest" description="Disordered" evidence="7">
    <location>
        <begin position="631"/>
        <end position="656"/>
    </location>
</feature>
<dbReference type="AlphaFoldDB" id="A0A9D5HW33"/>
<name>A0A9D5HW33_9CRYT</name>
<feature type="compositionally biased region" description="Basic and acidic residues" evidence="7">
    <location>
        <begin position="559"/>
        <end position="568"/>
    </location>
</feature>
<evidence type="ECO:0000256" key="2">
    <source>
        <dbReference type="ARBA" id="ARBA00022670"/>
    </source>
</evidence>
<dbReference type="InterPro" id="IPR011249">
    <property type="entry name" value="Metalloenz_LuxS/M16"/>
</dbReference>
<keyword evidence="5" id="KW-0862">Zinc</keyword>
<dbReference type="Pfam" id="PF00675">
    <property type="entry name" value="Peptidase_M16"/>
    <property type="match status" value="1"/>
</dbReference>
<reference evidence="10" key="1">
    <citation type="submission" date="2022-10" db="EMBL/GenBank/DDBJ databases">
        <title>Adaptive evolution leads to modifications in subtelomeric GC content in a zoonotic Cryptosporidium species.</title>
        <authorList>
            <person name="Li J."/>
            <person name="Feng Y."/>
            <person name="Xiao L."/>
        </authorList>
    </citation>
    <scope>NUCLEOTIDE SEQUENCE</scope>
    <source>
        <strain evidence="10">33844</strain>
    </source>
</reference>
<dbReference type="PANTHER" id="PTHR43690:SF18">
    <property type="entry name" value="INSULIN-DEGRADING ENZYME-RELATED"/>
    <property type="match status" value="1"/>
</dbReference>
<evidence type="ECO:0000259" key="9">
    <source>
        <dbReference type="Pfam" id="PF05193"/>
    </source>
</evidence>
<feature type="compositionally biased region" description="Basic and acidic residues" evidence="7">
    <location>
        <begin position="632"/>
        <end position="648"/>
    </location>
</feature>
<evidence type="ECO:0000259" key="8">
    <source>
        <dbReference type="Pfam" id="PF00675"/>
    </source>
</evidence>
<feature type="region of interest" description="Disordered" evidence="7">
    <location>
        <begin position="498"/>
        <end position="615"/>
    </location>
</feature>
<comment type="similarity">
    <text evidence="1">Belongs to the peptidase M16 family.</text>
</comment>
<dbReference type="GO" id="GO:0008237">
    <property type="term" value="F:metallopeptidase activity"/>
    <property type="evidence" value="ECO:0007669"/>
    <property type="project" value="UniProtKB-KW"/>
</dbReference>
<keyword evidence="4" id="KW-0378">Hydrolase</keyword>
<gene>
    <name evidence="10" type="ORF">OJ253_3243</name>
</gene>
<evidence type="ECO:0000256" key="7">
    <source>
        <dbReference type="SAM" id="MobiDB-lite"/>
    </source>
</evidence>
<dbReference type="Pfam" id="PF05193">
    <property type="entry name" value="Peptidase_M16_C"/>
    <property type="match status" value="1"/>
</dbReference>
<evidence type="ECO:0000256" key="3">
    <source>
        <dbReference type="ARBA" id="ARBA00022723"/>
    </source>
</evidence>
<dbReference type="InterPro" id="IPR011765">
    <property type="entry name" value="Pept_M16_N"/>
</dbReference>
<protein>
    <submittedName>
        <fullName evidence="10">Uncharacterized protein</fullName>
    </submittedName>
</protein>
<dbReference type="EMBL" id="JAPCXC010000104">
    <property type="protein sequence ID" value="KAJ1605243.1"/>
    <property type="molecule type" value="Genomic_DNA"/>
</dbReference>
<evidence type="ECO:0000313" key="10">
    <source>
        <dbReference type="EMBL" id="KAJ1605243.1"/>
    </source>
</evidence>
<keyword evidence="2" id="KW-0645">Protease</keyword>
<evidence type="ECO:0000256" key="1">
    <source>
        <dbReference type="ARBA" id="ARBA00007261"/>
    </source>
</evidence>
<dbReference type="Proteomes" id="UP001067231">
    <property type="component" value="Unassembled WGS sequence"/>
</dbReference>